<dbReference type="EMBL" id="BMJD01000040">
    <property type="protein sequence ID" value="GGB55505.1"/>
    <property type="molecule type" value="Genomic_DNA"/>
</dbReference>
<dbReference type="InterPro" id="IPR036890">
    <property type="entry name" value="HATPase_C_sf"/>
</dbReference>
<keyword evidence="2" id="KW-0808">Transferase</keyword>
<gene>
    <name evidence="2" type="primary">rsbT</name>
    <name evidence="2" type="ORF">GCM10011409_36410</name>
</gene>
<dbReference type="Proteomes" id="UP000621492">
    <property type="component" value="Unassembled WGS sequence"/>
</dbReference>
<reference evidence="2" key="1">
    <citation type="journal article" date="2014" name="Int. J. Syst. Evol. Microbiol.">
        <title>Complete genome sequence of Corynebacterium casei LMG S-19264T (=DSM 44701T), isolated from a smear-ripened cheese.</title>
        <authorList>
            <consortium name="US DOE Joint Genome Institute (JGI-PGF)"/>
            <person name="Walter F."/>
            <person name="Albersmeier A."/>
            <person name="Kalinowski J."/>
            <person name="Ruckert C."/>
        </authorList>
    </citation>
    <scope>NUCLEOTIDE SEQUENCE</scope>
    <source>
        <strain evidence="2">CGMCC 1.15454</strain>
    </source>
</reference>
<proteinExistence type="predicted"/>
<evidence type="ECO:0000313" key="3">
    <source>
        <dbReference type="Proteomes" id="UP000621492"/>
    </source>
</evidence>
<protein>
    <submittedName>
        <fullName evidence="2">Serine/threonine-protein kinase RsbT</fullName>
    </submittedName>
</protein>
<accession>A0A9W5X7E7</accession>
<feature type="domain" description="Histidine kinase/HSP90-like ATPase" evidence="1">
    <location>
        <begin position="35"/>
        <end position="127"/>
    </location>
</feature>
<name>A0A9W5X7E7_9BACI</name>
<evidence type="ECO:0000313" key="2">
    <source>
        <dbReference type="EMBL" id="GGB55505.1"/>
    </source>
</evidence>
<keyword evidence="2" id="KW-0418">Kinase</keyword>
<comment type="caution">
    <text evidence="2">The sequence shown here is derived from an EMBL/GenBank/DDBJ whole genome shotgun (WGS) entry which is preliminary data.</text>
</comment>
<dbReference type="InterPro" id="IPR003594">
    <property type="entry name" value="HATPase_dom"/>
</dbReference>
<sequence>MSLQSRVNIQKEWDIVGARQVGRDIAKKTGFGTVDQARIATAISELARNIYLYASSGQIYFEVIDNINQKGICMIAVDKGPGIDDISQAMEDGFTTSGGLGAGLPGVKRLMDVFDIKSEKGKGTEIKAIKWLR</sequence>
<dbReference type="GO" id="GO:0016301">
    <property type="term" value="F:kinase activity"/>
    <property type="evidence" value="ECO:0007669"/>
    <property type="project" value="UniProtKB-KW"/>
</dbReference>
<dbReference type="RefSeq" id="WP_088051035.1">
    <property type="nucleotide sequence ID" value="NZ_BMJD01000040.1"/>
</dbReference>
<reference evidence="2" key="2">
    <citation type="submission" date="2020-09" db="EMBL/GenBank/DDBJ databases">
        <authorList>
            <person name="Sun Q."/>
            <person name="Zhou Y."/>
        </authorList>
    </citation>
    <scope>NUCLEOTIDE SEQUENCE</scope>
    <source>
        <strain evidence="2">CGMCC 1.15454</strain>
    </source>
</reference>
<dbReference type="Gene3D" id="3.30.565.10">
    <property type="entry name" value="Histidine kinase-like ATPase, C-terminal domain"/>
    <property type="match status" value="1"/>
</dbReference>
<keyword evidence="3" id="KW-1185">Reference proteome</keyword>
<dbReference type="AlphaFoldDB" id="A0A9W5X7E7"/>
<organism evidence="2 3">
    <name type="scientific">Lentibacillus populi</name>
    <dbReference type="NCBI Taxonomy" id="1827502"/>
    <lineage>
        <taxon>Bacteria</taxon>
        <taxon>Bacillati</taxon>
        <taxon>Bacillota</taxon>
        <taxon>Bacilli</taxon>
        <taxon>Bacillales</taxon>
        <taxon>Bacillaceae</taxon>
        <taxon>Lentibacillus</taxon>
    </lineage>
</organism>
<dbReference type="CDD" id="cd16934">
    <property type="entry name" value="HATPase_RsbT-like"/>
    <property type="match status" value="1"/>
</dbReference>
<dbReference type="Pfam" id="PF02518">
    <property type="entry name" value="HATPase_c"/>
    <property type="match status" value="1"/>
</dbReference>
<dbReference type="SUPFAM" id="SSF55874">
    <property type="entry name" value="ATPase domain of HSP90 chaperone/DNA topoisomerase II/histidine kinase"/>
    <property type="match status" value="1"/>
</dbReference>
<evidence type="ECO:0000259" key="1">
    <source>
        <dbReference type="Pfam" id="PF02518"/>
    </source>
</evidence>